<evidence type="ECO:0000256" key="8">
    <source>
        <dbReference type="SAM" id="MobiDB-lite"/>
    </source>
</evidence>
<dbReference type="PROSITE" id="PS51194">
    <property type="entry name" value="HELICASE_CTER"/>
    <property type="match status" value="1"/>
</dbReference>
<dbReference type="InterPro" id="IPR000629">
    <property type="entry name" value="RNA-helicase_DEAD-box_CS"/>
</dbReference>
<keyword evidence="4 6" id="KW-0067">ATP-binding</keyword>
<dbReference type="InterPro" id="IPR011545">
    <property type="entry name" value="DEAD/DEAH_box_helicase_dom"/>
</dbReference>
<keyword evidence="1 6" id="KW-0547">Nucleotide-binding</keyword>
<feature type="region of interest" description="Disordered" evidence="8">
    <location>
        <begin position="386"/>
        <end position="408"/>
    </location>
</feature>
<comment type="function">
    <text evidence="7">RNA helicase.</text>
</comment>
<keyword evidence="2 6" id="KW-0378">Hydrolase</keyword>
<feature type="domain" description="Helicase ATP-binding" evidence="9">
    <location>
        <begin position="231"/>
        <end position="467"/>
    </location>
</feature>
<gene>
    <name evidence="11" type="ORF">PYCCODRAFT_1449820</name>
</gene>
<name>A0A1Y2J2A4_TRAC3</name>
<protein>
    <recommendedName>
        <fullName evidence="7">ATP-dependent RNA helicase</fullName>
        <ecNumber evidence="7">3.6.4.13</ecNumber>
    </recommendedName>
</protein>
<feature type="compositionally biased region" description="Basic residues" evidence="8">
    <location>
        <begin position="15"/>
        <end position="39"/>
    </location>
</feature>
<keyword evidence="5 7" id="KW-0694">RNA-binding</keyword>
<evidence type="ECO:0000256" key="2">
    <source>
        <dbReference type="ARBA" id="ARBA00022801"/>
    </source>
</evidence>
<evidence type="ECO:0000256" key="4">
    <source>
        <dbReference type="ARBA" id="ARBA00022840"/>
    </source>
</evidence>
<dbReference type="STRING" id="1353009.A0A1Y2J2A4"/>
<feature type="compositionally biased region" description="Basic and acidic residues" evidence="8">
    <location>
        <begin position="52"/>
        <end position="64"/>
    </location>
</feature>
<dbReference type="SMART" id="SM00490">
    <property type="entry name" value="HELICc"/>
    <property type="match status" value="1"/>
</dbReference>
<reference evidence="11 12" key="1">
    <citation type="journal article" date="2015" name="Biotechnol. Biofuels">
        <title>Enhanced degradation of softwood versus hardwood by the white-rot fungus Pycnoporus coccineus.</title>
        <authorList>
            <person name="Couturier M."/>
            <person name="Navarro D."/>
            <person name="Chevret D."/>
            <person name="Henrissat B."/>
            <person name="Piumi F."/>
            <person name="Ruiz-Duenas F.J."/>
            <person name="Martinez A.T."/>
            <person name="Grigoriev I.V."/>
            <person name="Riley R."/>
            <person name="Lipzen A."/>
            <person name="Berrin J.G."/>
            <person name="Master E.R."/>
            <person name="Rosso M.N."/>
        </authorList>
    </citation>
    <scope>NUCLEOTIDE SEQUENCE [LARGE SCALE GENOMIC DNA]</scope>
    <source>
        <strain evidence="11 12">BRFM310</strain>
    </source>
</reference>
<dbReference type="InterPro" id="IPR014001">
    <property type="entry name" value="Helicase_ATP-bd"/>
</dbReference>
<dbReference type="CDD" id="cd18787">
    <property type="entry name" value="SF2_C_DEAD"/>
    <property type="match status" value="1"/>
</dbReference>
<keyword evidence="12" id="KW-1185">Reference proteome</keyword>
<dbReference type="Pfam" id="PF00270">
    <property type="entry name" value="DEAD"/>
    <property type="match status" value="1"/>
</dbReference>
<evidence type="ECO:0000256" key="6">
    <source>
        <dbReference type="RuleBase" id="RU000492"/>
    </source>
</evidence>
<feature type="compositionally biased region" description="Pro residues" evidence="8">
    <location>
        <begin position="134"/>
        <end position="147"/>
    </location>
</feature>
<dbReference type="AlphaFoldDB" id="A0A1Y2J2A4"/>
<evidence type="ECO:0000256" key="7">
    <source>
        <dbReference type="RuleBase" id="RU365068"/>
    </source>
</evidence>
<dbReference type="InterPro" id="IPR001650">
    <property type="entry name" value="Helicase_C-like"/>
</dbReference>
<feature type="compositionally biased region" description="Low complexity" evidence="8">
    <location>
        <begin position="1"/>
        <end position="14"/>
    </location>
</feature>
<dbReference type="GO" id="GO:0005524">
    <property type="term" value="F:ATP binding"/>
    <property type="evidence" value="ECO:0007669"/>
    <property type="project" value="UniProtKB-UniRule"/>
</dbReference>
<dbReference type="GO" id="GO:0003724">
    <property type="term" value="F:RNA helicase activity"/>
    <property type="evidence" value="ECO:0007669"/>
    <property type="project" value="UniProtKB-EC"/>
</dbReference>
<organism evidence="11 12">
    <name type="scientific">Trametes coccinea (strain BRFM310)</name>
    <name type="common">Pycnoporus coccineus</name>
    <dbReference type="NCBI Taxonomy" id="1353009"/>
    <lineage>
        <taxon>Eukaryota</taxon>
        <taxon>Fungi</taxon>
        <taxon>Dikarya</taxon>
        <taxon>Basidiomycota</taxon>
        <taxon>Agaricomycotina</taxon>
        <taxon>Agaricomycetes</taxon>
        <taxon>Polyporales</taxon>
        <taxon>Polyporaceae</taxon>
        <taxon>Trametes</taxon>
    </lineage>
</organism>
<dbReference type="GO" id="GO:0003723">
    <property type="term" value="F:RNA binding"/>
    <property type="evidence" value="ECO:0007669"/>
    <property type="project" value="UniProtKB-UniRule"/>
</dbReference>
<dbReference type="Proteomes" id="UP000193067">
    <property type="component" value="Unassembled WGS sequence"/>
</dbReference>
<evidence type="ECO:0000259" key="9">
    <source>
        <dbReference type="PROSITE" id="PS51192"/>
    </source>
</evidence>
<dbReference type="SMART" id="SM00487">
    <property type="entry name" value="DEXDc"/>
    <property type="match status" value="1"/>
</dbReference>
<dbReference type="EC" id="3.6.4.13" evidence="7"/>
<evidence type="ECO:0000313" key="12">
    <source>
        <dbReference type="Proteomes" id="UP000193067"/>
    </source>
</evidence>
<dbReference type="CDD" id="cd17956">
    <property type="entry name" value="DEADc_DDX51"/>
    <property type="match status" value="1"/>
</dbReference>
<evidence type="ECO:0000259" key="10">
    <source>
        <dbReference type="PROSITE" id="PS51194"/>
    </source>
</evidence>
<evidence type="ECO:0000313" key="11">
    <source>
        <dbReference type="EMBL" id="OSD06332.1"/>
    </source>
</evidence>
<dbReference type="SUPFAM" id="SSF52540">
    <property type="entry name" value="P-loop containing nucleoside triphosphate hydrolases"/>
    <property type="match status" value="1"/>
</dbReference>
<evidence type="ECO:0000256" key="1">
    <source>
        <dbReference type="ARBA" id="ARBA00022741"/>
    </source>
</evidence>
<dbReference type="Pfam" id="PF00271">
    <property type="entry name" value="Helicase_C"/>
    <property type="match status" value="1"/>
</dbReference>
<sequence>MSQTAVAATSAAKAPKGKTKAKKRYLKAKKERRKKRKTLSKSGTAAGTKATSGKDQHSSDKSDSSESESESDDASEVEAEAVKSSPVKRTQTEEPRPKKRRKLDTPERDASLLAGTKQTVRVPSEPPIASRPRSPTPPVALPAFPQPRRPDAPSKTVLALQGLDKALIEAEVIDPATTLPLQASQDTQDERTGLSGKMCKRLSDLGIAELFAVQTAVVPLLLSSSRARSLYRPYDPPEDLCVSAPTGSGKTLAYVLPIVEVLSSRVVTRLRALVVLPTRDLVVQVRETFEAVAKGRGLKIGTATGQHSFAHEQAQLVAERHADLSGGSSKVDILICTPGRLIDHLNGTPNFSLQHLRFLVIDEADRLLAQSFQDWLAQVLAATRAPRPADDHRASETSSEASAQLEKRPHPDALAPALLHLLRDVPYVRTDYDEKKEPSCQKLLFSATLTRDPAKIAALGLRNPKYIVVQRKKEGVASKEEGVLDFVMEKFTMPATLTEHMLVCESSVKPLMLFYLVHMRGVTNALVFTKSAESTTRLVRLFEFFEAARLDASKESNRVVARAYSSDLAPAERKSILEQFKNQEINILVCSDLISRGIDISHVSHVVSYDVPVDFRKYVHRVGRTARAGRAGDAWTLVEEQEARYFKTMLKDADHLEKVKRLRVSDTDVASLKPAYEAALTRLKEVYARSG</sequence>
<evidence type="ECO:0000256" key="5">
    <source>
        <dbReference type="ARBA" id="ARBA00022884"/>
    </source>
</evidence>
<dbReference type="PANTHER" id="PTHR24031">
    <property type="entry name" value="RNA HELICASE"/>
    <property type="match status" value="1"/>
</dbReference>
<evidence type="ECO:0000256" key="3">
    <source>
        <dbReference type="ARBA" id="ARBA00022806"/>
    </source>
</evidence>
<proteinExistence type="inferred from homology"/>
<dbReference type="PROSITE" id="PS51192">
    <property type="entry name" value="HELICASE_ATP_BIND_1"/>
    <property type="match status" value="1"/>
</dbReference>
<accession>A0A1Y2J2A4</accession>
<keyword evidence="3 6" id="KW-0347">Helicase</keyword>
<dbReference type="EMBL" id="KZ084090">
    <property type="protein sequence ID" value="OSD06332.1"/>
    <property type="molecule type" value="Genomic_DNA"/>
</dbReference>
<dbReference type="PROSITE" id="PS00039">
    <property type="entry name" value="DEAD_ATP_HELICASE"/>
    <property type="match status" value="1"/>
</dbReference>
<comment type="domain">
    <text evidence="7">The Q motif is unique to and characteristic of the DEAD box family of RNA helicases and controls ATP binding and hydrolysis.</text>
</comment>
<feature type="compositionally biased region" description="Acidic residues" evidence="8">
    <location>
        <begin position="65"/>
        <end position="79"/>
    </location>
</feature>
<comment type="similarity">
    <text evidence="6">Belongs to the DEAD box helicase family.</text>
</comment>
<comment type="catalytic activity">
    <reaction evidence="7">
        <text>ATP + H2O = ADP + phosphate + H(+)</text>
        <dbReference type="Rhea" id="RHEA:13065"/>
        <dbReference type="ChEBI" id="CHEBI:15377"/>
        <dbReference type="ChEBI" id="CHEBI:15378"/>
        <dbReference type="ChEBI" id="CHEBI:30616"/>
        <dbReference type="ChEBI" id="CHEBI:43474"/>
        <dbReference type="ChEBI" id="CHEBI:456216"/>
        <dbReference type="EC" id="3.6.4.13"/>
    </reaction>
</comment>
<dbReference type="GO" id="GO:0016787">
    <property type="term" value="F:hydrolase activity"/>
    <property type="evidence" value="ECO:0007669"/>
    <property type="project" value="UniProtKB-KW"/>
</dbReference>
<feature type="region of interest" description="Disordered" evidence="8">
    <location>
        <begin position="1"/>
        <end position="153"/>
    </location>
</feature>
<dbReference type="Gene3D" id="3.40.50.300">
    <property type="entry name" value="P-loop containing nucleotide triphosphate hydrolases"/>
    <property type="match status" value="2"/>
</dbReference>
<dbReference type="OrthoDB" id="3370at2759"/>
<dbReference type="InterPro" id="IPR027417">
    <property type="entry name" value="P-loop_NTPase"/>
</dbReference>
<feature type="domain" description="Helicase C-terminal" evidence="10">
    <location>
        <begin position="496"/>
        <end position="670"/>
    </location>
</feature>